<comment type="similarity">
    <text evidence="1">Belongs to the mycobacterial PPE family.</text>
</comment>
<evidence type="ECO:0000313" key="5">
    <source>
        <dbReference type="Proteomes" id="UP000321797"/>
    </source>
</evidence>
<dbReference type="InterPro" id="IPR000030">
    <property type="entry name" value="PPE_dom"/>
</dbReference>
<dbReference type="Proteomes" id="UP000321797">
    <property type="component" value="Unassembled WGS sequence"/>
</dbReference>
<evidence type="ECO:0000256" key="1">
    <source>
        <dbReference type="ARBA" id="ARBA00010652"/>
    </source>
</evidence>
<comment type="caution">
    <text evidence="4">The sequence shown here is derived from an EMBL/GenBank/DDBJ whole genome shotgun (WGS) entry which is preliminary data.</text>
</comment>
<reference evidence="4 5" key="1">
    <citation type="submission" date="2018-09" db="EMBL/GenBank/DDBJ databases">
        <title>Metagenome Assembled Genomes from an Advanced Water Purification Facility.</title>
        <authorList>
            <person name="Stamps B.W."/>
            <person name="Spear J.R."/>
        </authorList>
    </citation>
    <scope>NUCLEOTIDE SEQUENCE [LARGE SCALE GENOMIC DNA]</scope>
    <source>
        <strain evidence="4">Bin_29_2</strain>
    </source>
</reference>
<dbReference type="Gene3D" id="1.20.1260.20">
    <property type="entry name" value="PPE superfamily"/>
    <property type="match status" value="1"/>
</dbReference>
<name>A0A5B1MEJ3_9MYCO</name>
<evidence type="ECO:0000259" key="3">
    <source>
        <dbReference type="Pfam" id="PF12484"/>
    </source>
</evidence>
<protein>
    <submittedName>
        <fullName evidence="4">PPE family protein</fullName>
    </submittedName>
</protein>
<proteinExistence type="inferred from homology"/>
<dbReference type="Pfam" id="PF00823">
    <property type="entry name" value="PPE"/>
    <property type="match status" value="1"/>
</dbReference>
<gene>
    <name evidence="4" type="ORF">E6Q54_09545</name>
</gene>
<dbReference type="Pfam" id="PF12484">
    <property type="entry name" value="PPE-SVP"/>
    <property type="match status" value="1"/>
</dbReference>
<evidence type="ECO:0000313" key="4">
    <source>
        <dbReference type="EMBL" id="TXI56808.1"/>
    </source>
</evidence>
<sequence>MQSFVTRRSVQVGVQGWLVDFGALPPEINSGRIYSGPGSAPMFAVASAWDGLAGELHSAATSYETVIADLTSAGWHGPSSESMAAAAGPYAAWLAATAAQAERTAVQAKSAAGAYEAAFAATVPPPVIVDNRILTATLIATNILGQNTAAIAAAEAHYAQMWAQDAAAMYGYAGASAAATRLGLFASPPSTTDGEGQSAQSKAVASATGAAVAATVHSLTAGAAAPTSAGSDLTEILTTLTTLINTISGPYTPIGVAGLFKSWWQVAISIPNLGTGIQSLGPFLSPKIPTGLLTPLLASELLTTSFPHVATPTAALGRAGLIGALSVPQNWAATVPAIRSVATALDGATVGSGAALAGEAQSAMFGEAALSSVVGRGLGGSVTTAIAGPAARGAPAGARAAGRPVSRVLAGGTGRLTSEEVAEEIATTSTVIVIPPSRK</sequence>
<dbReference type="GO" id="GO:0052572">
    <property type="term" value="P:response to host immune response"/>
    <property type="evidence" value="ECO:0007669"/>
    <property type="project" value="TreeGrafter"/>
</dbReference>
<dbReference type="InterPro" id="IPR022171">
    <property type="entry name" value="PPE_C"/>
</dbReference>
<feature type="domain" description="PPE family C-terminal" evidence="3">
    <location>
        <begin position="313"/>
        <end position="378"/>
    </location>
</feature>
<dbReference type="SUPFAM" id="SSF140459">
    <property type="entry name" value="PE/PPE dimer-like"/>
    <property type="match status" value="1"/>
</dbReference>
<dbReference type="EMBL" id="SSGD01000046">
    <property type="protein sequence ID" value="TXI56808.1"/>
    <property type="molecule type" value="Genomic_DNA"/>
</dbReference>
<dbReference type="AlphaFoldDB" id="A0A5B1MEJ3"/>
<dbReference type="PANTHER" id="PTHR46766">
    <property type="entry name" value="GLUTAMINE-RICH PROTEIN 2"/>
    <property type="match status" value="1"/>
</dbReference>
<dbReference type="InterPro" id="IPR038332">
    <property type="entry name" value="PPE_sf"/>
</dbReference>
<organism evidence="4 5">
    <name type="scientific">Mycolicibacter arupensis</name>
    <dbReference type="NCBI Taxonomy" id="342002"/>
    <lineage>
        <taxon>Bacteria</taxon>
        <taxon>Bacillati</taxon>
        <taxon>Actinomycetota</taxon>
        <taxon>Actinomycetes</taxon>
        <taxon>Mycobacteriales</taxon>
        <taxon>Mycobacteriaceae</taxon>
        <taxon>Mycolicibacter</taxon>
    </lineage>
</organism>
<accession>A0A5B1MEJ3</accession>
<dbReference type="PANTHER" id="PTHR46766:SF1">
    <property type="entry name" value="GLUTAMINE-RICH PROTEIN 2"/>
    <property type="match status" value="1"/>
</dbReference>
<dbReference type="FunFam" id="1.20.1260.20:FF:000001">
    <property type="entry name" value="PPE family protein PPE41"/>
    <property type="match status" value="1"/>
</dbReference>
<feature type="domain" description="PPE" evidence="2">
    <location>
        <begin position="20"/>
        <end position="182"/>
    </location>
</feature>
<evidence type="ECO:0000259" key="2">
    <source>
        <dbReference type="Pfam" id="PF00823"/>
    </source>
</evidence>